<geneLocation type="plasmid" evidence="2">
    <name>p716811-VIM</name>
</geneLocation>
<evidence type="ECO:0000313" key="2">
    <source>
        <dbReference type="EMBL" id="QFX76872.1"/>
    </source>
</evidence>
<sequence>MSGCIRGAWPYLSIIDTSQSSSIPAGEMATPDVTSMGDNDGIGRHCQSTRGLIGKSRVAGLIGGNNVAARPGKAS</sequence>
<proteinExistence type="predicted"/>
<dbReference type="EMBL" id="MN310372">
    <property type="protein sequence ID" value="QFX76872.1"/>
    <property type="molecule type" value="Genomic_DNA"/>
</dbReference>
<accession>A0A6B7Q5K7</accession>
<evidence type="ECO:0000256" key="1">
    <source>
        <dbReference type="SAM" id="MobiDB-lite"/>
    </source>
</evidence>
<reference evidence="2" key="1">
    <citation type="submission" date="2019-08" db="EMBL/GenBank/DDBJ databases">
        <authorList>
            <person name="Zhou D."/>
            <person name="Chen F."/>
        </authorList>
    </citation>
    <scope>NUCLEOTIDE SEQUENCE</scope>
    <source>
        <strain evidence="2">150716811</strain>
        <plasmid evidence="2">p716811-VIM</plasmid>
    </source>
</reference>
<organism evidence="2">
    <name type="scientific">Pseudomonas putida</name>
    <name type="common">Arthrobacter siderocapsulatus</name>
    <dbReference type="NCBI Taxonomy" id="303"/>
    <lineage>
        <taxon>Bacteria</taxon>
        <taxon>Pseudomonadati</taxon>
        <taxon>Pseudomonadota</taxon>
        <taxon>Gammaproteobacteria</taxon>
        <taxon>Pseudomonadales</taxon>
        <taxon>Pseudomonadaceae</taxon>
        <taxon>Pseudomonas</taxon>
    </lineage>
</organism>
<name>A0A6B7Q5K7_PSEPU</name>
<protein>
    <submittedName>
        <fullName evidence="2">Uncharacterized protein</fullName>
    </submittedName>
</protein>
<keyword evidence="2" id="KW-0614">Plasmid</keyword>
<feature type="region of interest" description="Disordered" evidence="1">
    <location>
        <begin position="22"/>
        <end position="41"/>
    </location>
</feature>
<dbReference type="AlphaFoldDB" id="A0A6B7Q5K7"/>